<dbReference type="KEGG" id="aalt:CC77DRAFT_208533"/>
<sequence length="447" mass="51613">MADNLQSTQRSPPQERNGFLRVTPALDRPQSSGSQVPMKTIKRPFGDGETTGEPLIKRSRTDQNGDRNHPQERKPRTLDAAMLNDKLGPADQKTLEEVKARIASATPSKPSGEYITHRSSRHTESVKPVVTTKPTVPKSLRDAPPLPPDTEPDRDSPEDSGYDRRDHMRTGPCSVAGGFMDDRRSSFSPLIEHQERIDRLDPGRNKPMPESRNRRRSASSDERLPGKRMRGQERHEQGHHRARFRERAMRHHDRTNSCHIRSRSRSRSLSREQNDDRYRGDYASKPERHSPRRRDEILPDLEEDNHHAAPRYHPSRTQLPRGSTPPLRLQGRQSRAISPREQMRERLAGSRSRETSQTPEQDHTHVEPWSQFESADPPPDPHESLGVNPGEYTEEQELSLFGILISIYTNREKIAELTLNQKRLQYELDNRRTALRKRRSREQRDDL</sequence>
<accession>A0A177DG72</accession>
<dbReference type="EMBL" id="PDXD01000007">
    <property type="protein sequence ID" value="RYN78634.1"/>
    <property type="molecule type" value="Genomic_DNA"/>
</dbReference>
<feature type="compositionally biased region" description="Basic and acidic residues" evidence="1">
    <location>
        <begin position="192"/>
        <end position="236"/>
    </location>
</feature>
<dbReference type="RefSeq" id="XP_018384166.1">
    <property type="nucleotide sequence ID" value="XM_018530646.1"/>
</dbReference>
<organism evidence="2 4">
    <name type="scientific">Alternaria alternata</name>
    <name type="common">Alternaria rot fungus</name>
    <name type="synonym">Torula alternata</name>
    <dbReference type="NCBI Taxonomy" id="5599"/>
    <lineage>
        <taxon>Eukaryota</taxon>
        <taxon>Fungi</taxon>
        <taxon>Dikarya</taxon>
        <taxon>Ascomycota</taxon>
        <taxon>Pezizomycotina</taxon>
        <taxon>Dothideomycetes</taxon>
        <taxon>Pleosporomycetidae</taxon>
        <taxon>Pleosporales</taxon>
        <taxon>Pleosporineae</taxon>
        <taxon>Pleosporaceae</taxon>
        <taxon>Alternaria</taxon>
        <taxon>Alternaria sect. Alternaria</taxon>
        <taxon>Alternaria alternata complex</taxon>
    </lineage>
</organism>
<dbReference type="AlphaFoldDB" id="A0A177DG72"/>
<dbReference type="Proteomes" id="UP000291422">
    <property type="component" value="Unassembled WGS sequence"/>
</dbReference>
<dbReference type="EMBL" id="KV441483">
    <property type="protein sequence ID" value="OAG18745.1"/>
    <property type="molecule type" value="Genomic_DNA"/>
</dbReference>
<gene>
    <name evidence="3" type="ORF">AA0117_g4231</name>
    <name evidence="2" type="ORF">CC77DRAFT_208533</name>
</gene>
<name>A0A177DG72_ALTAL</name>
<evidence type="ECO:0000313" key="2">
    <source>
        <dbReference type="EMBL" id="OAG18745.1"/>
    </source>
</evidence>
<keyword evidence="4" id="KW-1185">Reference proteome</keyword>
<feature type="region of interest" description="Disordered" evidence="1">
    <location>
        <begin position="1"/>
        <end position="389"/>
    </location>
</feature>
<reference evidence="5" key="2">
    <citation type="journal article" date="2019" name="bioRxiv">
        <title>Genomics, evolutionary history and diagnostics of the Alternaria alternata species group including apple and Asian pear pathotypes.</title>
        <authorList>
            <person name="Armitage A.D."/>
            <person name="Cockerton H.M."/>
            <person name="Sreenivasaprasad S."/>
            <person name="Woodhall J.W."/>
            <person name="Lane C.R."/>
            <person name="Harrison R.J."/>
            <person name="Clarkson J.P."/>
        </authorList>
    </citation>
    <scope>NUCLEOTIDE SEQUENCE [LARGE SCALE GENOMIC DNA]</scope>
    <source>
        <strain evidence="5">FERA 1177</strain>
    </source>
</reference>
<feature type="compositionally biased region" description="Basic and acidic residues" evidence="1">
    <location>
        <begin position="151"/>
        <end position="169"/>
    </location>
</feature>
<feature type="compositionally biased region" description="Low complexity" evidence="1">
    <location>
        <begin position="126"/>
        <end position="138"/>
    </location>
</feature>
<dbReference type="Proteomes" id="UP000077248">
    <property type="component" value="Unassembled WGS sequence"/>
</dbReference>
<feature type="compositionally biased region" description="Polar residues" evidence="1">
    <location>
        <begin position="1"/>
        <end position="14"/>
    </location>
</feature>
<feature type="compositionally biased region" description="Basic and acidic residues" evidence="1">
    <location>
        <begin position="269"/>
        <end position="297"/>
    </location>
</feature>
<evidence type="ECO:0000313" key="5">
    <source>
        <dbReference type="Proteomes" id="UP000291422"/>
    </source>
</evidence>
<reference evidence="3" key="3">
    <citation type="journal article" date="2019" name="J. ISSAAS">
        <title>Genomics, evolutionary history and diagnostics of the Alternaria alternata species group including apple and Asian pear pathotypes.</title>
        <authorList>
            <person name="Armitage A.D."/>
            <person name="Cockerton H.M."/>
            <person name="Sreenivasaprasad S."/>
            <person name="Woodhall J."/>
            <person name="Lane C."/>
            <person name="Harrison R.J."/>
            <person name="Clarkson J.P."/>
        </authorList>
    </citation>
    <scope>NUCLEOTIDE SEQUENCE</scope>
    <source>
        <strain evidence="3">FERA 1177</strain>
    </source>
</reference>
<dbReference type="GeneID" id="29116240"/>
<protein>
    <submittedName>
        <fullName evidence="2">Uncharacterized protein</fullName>
    </submittedName>
</protein>
<feature type="compositionally biased region" description="Basic and acidic residues" evidence="1">
    <location>
        <begin position="341"/>
        <end position="366"/>
    </location>
</feature>
<dbReference type="VEuPathDB" id="FungiDB:CC77DRAFT_208533"/>
<evidence type="ECO:0000256" key="1">
    <source>
        <dbReference type="SAM" id="MobiDB-lite"/>
    </source>
</evidence>
<reference evidence="2 4" key="1">
    <citation type="submission" date="2016-05" db="EMBL/GenBank/DDBJ databases">
        <title>Comparative analysis of secretome profiles of manganese(II)-oxidizing ascomycete fungi.</title>
        <authorList>
            <consortium name="DOE Joint Genome Institute"/>
            <person name="Zeiner C.A."/>
            <person name="Purvine S.O."/>
            <person name="Zink E.M."/>
            <person name="Wu S."/>
            <person name="Pasa-Tolic L."/>
            <person name="Chaput D.L."/>
            <person name="Haridas S."/>
            <person name="Grigoriev I.V."/>
            <person name="Santelli C.M."/>
            <person name="Hansel C.M."/>
        </authorList>
    </citation>
    <scope>NUCLEOTIDE SEQUENCE [LARGE SCALE GENOMIC DNA]</scope>
    <source>
        <strain evidence="2 4">SRC1lrK2f</strain>
    </source>
</reference>
<proteinExistence type="predicted"/>
<feature type="compositionally biased region" description="Basic and acidic residues" evidence="1">
    <location>
        <begin position="55"/>
        <end position="77"/>
    </location>
</feature>
<evidence type="ECO:0000313" key="4">
    <source>
        <dbReference type="Proteomes" id="UP000077248"/>
    </source>
</evidence>
<feature type="compositionally biased region" description="Basic residues" evidence="1">
    <location>
        <begin position="237"/>
        <end position="253"/>
    </location>
</feature>
<evidence type="ECO:0000313" key="3">
    <source>
        <dbReference type="EMBL" id="RYN78634.1"/>
    </source>
</evidence>